<feature type="compositionally biased region" description="Basic and acidic residues" evidence="1">
    <location>
        <begin position="125"/>
        <end position="142"/>
    </location>
</feature>
<name>A0A7S0NLG9_MICPS</name>
<dbReference type="InterPro" id="IPR023393">
    <property type="entry name" value="START-like_dom_sf"/>
</dbReference>
<evidence type="ECO:0000313" key="2">
    <source>
        <dbReference type="EMBL" id="CAD8519872.1"/>
    </source>
</evidence>
<evidence type="ECO:0008006" key="3">
    <source>
        <dbReference type="Google" id="ProtNLM"/>
    </source>
</evidence>
<dbReference type="SUPFAM" id="SSF55961">
    <property type="entry name" value="Bet v1-like"/>
    <property type="match status" value="1"/>
</dbReference>
<evidence type="ECO:0000256" key="1">
    <source>
        <dbReference type="SAM" id="MobiDB-lite"/>
    </source>
</evidence>
<protein>
    <recommendedName>
        <fullName evidence="3">START domain-containing protein</fullName>
    </recommendedName>
</protein>
<dbReference type="AlphaFoldDB" id="A0A7S0NLG9"/>
<feature type="region of interest" description="Disordered" evidence="1">
    <location>
        <begin position="123"/>
        <end position="152"/>
    </location>
</feature>
<sequence length="584" mass="62809">MRACACARACSVCGASPPPTASRSRWYFPYFSRSSSICARSVLVRPTGSTCDHSLPPWCCAGSSPSAPMPAATSAAVAGFGAEDTAGSFSSLDITSIRGMMFDDQRSLPVRLICCPNHAAGRQRSTLDRRAPAEDRAPEAPGRDPSGGAPAVMGEDTVAELRVPDVDDAVKRVRALDVAGDDGERTDLAPADEEAAGNMGTIDDVGDVKARAVALIDDDRLLQAARLLRAHDVHVPIIDPRDAADVKLNAFIPKAAVMEDLIESLKADPRRPGTEWIVQCEHSGRRDVSIYYRMDKETQTKLTARIESPIRKDMLVPFLSVLNESELYKSWLPNWTMPRLRVRRSDKLSQTGRCSQVVLVTVDLPWPFSSRECVLDAWGVDDIDASGDICVLVDSMNPGAAMRCGALVPDVDESGVVRIDFTGGFLFRKLPDGWDAKRDAARAASSWFGTASGAGSDAESTGLSTGGTSAGRASFDSVDSGADADTAGGDGTPPCDDRILVSVQMYMDPKLAYVPTSLLNFVIRTVMYTMWCMLLRVAEKVRDGKSEPHRASIAAKAGELYDWVRERTGAMLARIFAPLPVATA</sequence>
<dbReference type="EMBL" id="HBEQ01009069">
    <property type="protein sequence ID" value="CAD8519872.1"/>
    <property type="molecule type" value="Transcribed_RNA"/>
</dbReference>
<accession>A0A7S0NLG9</accession>
<reference evidence="2" key="1">
    <citation type="submission" date="2021-01" db="EMBL/GenBank/DDBJ databases">
        <authorList>
            <person name="Corre E."/>
            <person name="Pelletier E."/>
            <person name="Niang G."/>
            <person name="Scheremetjew M."/>
            <person name="Finn R."/>
            <person name="Kale V."/>
            <person name="Holt S."/>
            <person name="Cochrane G."/>
            <person name="Meng A."/>
            <person name="Brown T."/>
            <person name="Cohen L."/>
        </authorList>
    </citation>
    <scope>NUCLEOTIDE SEQUENCE</scope>
    <source>
        <strain evidence="2">CCMP1723</strain>
    </source>
</reference>
<gene>
    <name evidence="2" type="ORF">MCOM1403_LOCUS7298</name>
</gene>
<proteinExistence type="predicted"/>
<organism evidence="2">
    <name type="scientific">Micromonas pusilla</name>
    <name type="common">Picoplanktonic green alga</name>
    <name type="synonym">Chromulina pusilla</name>
    <dbReference type="NCBI Taxonomy" id="38833"/>
    <lineage>
        <taxon>Eukaryota</taxon>
        <taxon>Viridiplantae</taxon>
        <taxon>Chlorophyta</taxon>
        <taxon>Mamiellophyceae</taxon>
        <taxon>Mamiellales</taxon>
        <taxon>Mamiellaceae</taxon>
        <taxon>Micromonas</taxon>
    </lineage>
</organism>
<dbReference type="PANTHER" id="PTHR34560">
    <property type="entry name" value="POLYKETIDE CYCLASE/DEHYDRASE/LIPID TRANSPORT SUPERFAMILY PROTEIN"/>
    <property type="match status" value="1"/>
</dbReference>
<dbReference type="PANTHER" id="PTHR34560:SF1">
    <property type="entry name" value="START DOMAIN-CONTAINING PROTEIN"/>
    <property type="match status" value="1"/>
</dbReference>
<feature type="region of interest" description="Disordered" evidence="1">
    <location>
        <begin position="449"/>
        <end position="493"/>
    </location>
</feature>
<dbReference type="Gene3D" id="3.30.530.20">
    <property type="match status" value="1"/>
</dbReference>